<reference evidence="1" key="2">
    <citation type="submission" date="2025-08" db="UniProtKB">
        <authorList>
            <consortium name="Ensembl"/>
        </authorList>
    </citation>
    <scope>IDENTIFICATION</scope>
</reference>
<sequence>MDRGAWRTTVPGITKSQTDRHTQRSPKLAFLCFCFSWWLLGADAPKERSREARRTRYYSQSEKNGSCSGCSGELDRSTFRVGQVRKPPPRRAPGRSRASAAPTPCAGFPCARGGGGSRGDRALRPGAPGRGGAAGGPPPGSRVLRMLGSLALRGLGAGERRPQREPAHGAGGGCRCGGLGSAGRGRRCGPGARALALGPRAALAGGGDGGDGGGRPLPAPVAGALQVSARLDGAGARARGRGFLSKVRGGGGGEELRPGRVIVPGRRGEERSGVPGARLFVARCPGVFLPPGAVEPVPRRFSFRPEPDPYCQAKYTFCPTGSPIPVMKDDDVIEVFRLQAPVWEFKYGDLLGHLKIMHDAIGFRSTLTEKNYTMEWYELFQLGNCTFPHLRPEMNAPFWCNQGAACFFEGIDDNHWKENGTLVLVATISGGMFNKMAKWVKQDNETGIYYETWTVQASPKKEAEKWFESYDCSKFVLRTYEKLAELGADFKKIETNYTRIFLYSGEPTYLGNETSVFGPTGNKTLALAIKKFYYPFKPHLSTKEFLLSLLQIFDAVVIHREFYLFYNFEYWFLPMKSPFIKITYEEIPLPNRKNRTLSGL</sequence>
<proteinExistence type="predicted"/>
<protein>
    <submittedName>
        <fullName evidence="1">CLN5 intracellular trafficking protein</fullName>
    </submittedName>
</protein>
<dbReference type="Ensembl" id="ENSOART00020017586.2">
    <property type="protein sequence ID" value="ENSOARP00020048252.1"/>
    <property type="gene ID" value="ENSOARG00020030444.1"/>
</dbReference>
<gene>
    <name evidence="1" type="primary">CLN5</name>
</gene>
<evidence type="ECO:0000313" key="1">
    <source>
        <dbReference type="Ensembl" id="ENSOARP00020048252.1"/>
    </source>
</evidence>
<name>A0AC11DQQ0_SHEEP</name>
<reference evidence="1" key="1">
    <citation type="submission" date="2020-11" db="EMBL/GenBank/DDBJ databases">
        <authorList>
            <person name="Davenport K.M."/>
            <person name="Bickhart D.M."/>
            <person name="Smith T.P.L."/>
            <person name="Murdoch B.M."/>
            <person name="Rosen B.D."/>
        </authorList>
    </citation>
    <scope>NUCLEOTIDE SEQUENCE [LARGE SCALE GENOMIC DNA]</scope>
    <source>
        <strain evidence="1">OAR_USU_Benz2616</strain>
    </source>
</reference>
<organism evidence="1">
    <name type="scientific">Ovis aries</name>
    <name type="common">Sheep</name>
    <dbReference type="NCBI Taxonomy" id="9940"/>
    <lineage>
        <taxon>Eukaryota</taxon>
        <taxon>Metazoa</taxon>
        <taxon>Chordata</taxon>
        <taxon>Craniata</taxon>
        <taxon>Vertebrata</taxon>
        <taxon>Euteleostomi</taxon>
        <taxon>Mammalia</taxon>
        <taxon>Eutheria</taxon>
        <taxon>Laurasiatheria</taxon>
        <taxon>Artiodactyla</taxon>
        <taxon>Ruminantia</taxon>
        <taxon>Pecora</taxon>
        <taxon>Bovidae</taxon>
        <taxon>Caprinae</taxon>
        <taxon>Ovis</taxon>
    </lineage>
</organism>
<reference evidence="1" key="3">
    <citation type="submission" date="2025-09" db="UniProtKB">
        <authorList>
            <consortium name="Ensembl"/>
        </authorList>
    </citation>
    <scope>IDENTIFICATION</scope>
</reference>
<accession>A0AC11DQQ0</accession>